<sequence length="75" mass="7861">MRSRYTTGVTLMAALFMLAGCSVTPLKPWERGHLAEPTMAWEPDPLAAQLESHVYFSKEASTGGASVGGGGCGCN</sequence>
<organism evidence="2 3">
    <name type="scientific">Abyssibacter profundi</name>
    <dbReference type="NCBI Taxonomy" id="2182787"/>
    <lineage>
        <taxon>Bacteria</taxon>
        <taxon>Pseudomonadati</taxon>
        <taxon>Pseudomonadota</taxon>
        <taxon>Gammaproteobacteria</taxon>
        <taxon>Chromatiales</taxon>
        <taxon>Oceanococcaceae</taxon>
        <taxon>Abyssibacter</taxon>
    </lineage>
</organism>
<name>A0A363UM02_9GAMM</name>
<accession>A0A363UM02</accession>
<protein>
    <recommendedName>
        <fullName evidence="1">DUF4266 domain-containing protein</fullName>
    </recommendedName>
</protein>
<dbReference type="Pfam" id="PF14086">
    <property type="entry name" value="DUF4266"/>
    <property type="match status" value="1"/>
</dbReference>
<dbReference type="OrthoDB" id="5574393at2"/>
<proteinExistence type="predicted"/>
<comment type="caution">
    <text evidence="2">The sequence shown here is derived from an EMBL/GenBank/DDBJ whole genome shotgun (WGS) entry which is preliminary data.</text>
</comment>
<evidence type="ECO:0000259" key="1">
    <source>
        <dbReference type="Pfam" id="PF14086"/>
    </source>
</evidence>
<gene>
    <name evidence="2" type="ORF">DEH80_06360</name>
</gene>
<dbReference type="Proteomes" id="UP000251800">
    <property type="component" value="Unassembled WGS sequence"/>
</dbReference>
<evidence type="ECO:0000313" key="2">
    <source>
        <dbReference type="EMBL" id="PWN56456.1"/>
    </source>
</evidence>
<dbReference type="InterPro" id="IPR025362">
    <property type="entry name" value="DUF4266"/>
</dbReference>
<keyword evidence="3" id="KW-1185">Reference proteome</keyword>
<dbReference type="AlphaFoldDB" id="A0A363UM02"/>
<dbReference type="EMBL" id="QEQK01000005">
    <property type="protein sequence ID" value="PWN56456.1"/>
    <property type="molecule type" value="Genomic_DNA"/>
</dbReference>
<evidence type="ECO:0000313" key="3">
    <source>
        <dbReference type="Proteomes" id="UP000251800"/>
    </source>
</evidence>
<feature type="domain" description="DUF4266" evidence="1">
    <location>
        <begin position="27"/>
        <end position="75"/>
    </location>
</feature>
<dbReference type="RefSeq" id="WP_109719650.1">
    <property type="nucleotide sequence ID" value="NZ_QEQK01000005.1"/>
</dbReference>
<reference evidence="2 3" key="1">
    <citation type="submission" date="2018-05" db="EMBL/GenBank/DDBJ databases">
        <title>Abyssibacter profundi OUC007T gen. nov., sp. nov, a marine bacterium isolated from seawater of the Mariana Trench.</title>
        <authorList>
            <person name="Zhou S."/>
        </authorList>
    </citation>
    <scope>NUCLEOTIDE SEQUENCE [LARGE SCALE GENOMIC DNA]</scope>
    <source>
        <strain evidence="2 3">OUC007</strain>
    </source>
</reference>
<dbReference type="PROSITE" id="PS51257">
    <property type="entry name" value="PROKAR_LIPOPROTEIN"/>
    <property type="match status" value="1"/>
</dbReference>